<dbReference type="EMBL" id="SDMP01000020">
    <property type="protein sequence ID" value="RYQ83142.1"/>
    <property type="molecule type" value="Genomic_DNA"/>
</dbReference>
<name>A0A444X0L5_ARAHY</name>
<evidence type="ECO:0000313" key="2">
    <source>
        <dbReference type="Proteomes" id="UP000289738"/>
    </source>
</evidence>
<evidence type="ECO:0000313" key="1">
    <source>
        <dbReference type="EMBL" id="RYQ83142.1"/>
    </source>
</evidence>
<sequence length="82" mass="9404">MGEEIFGPLLPSSRGMLVNDIALHLIVPSHSQIEETILNLKRAQADLDELFYQEEIKWAQRSRVNLLKAGNKNTRFFHQQAS</sequence>
<proteinExistence type="predicted"/>
<reference evidence="1 2" key="1">
    <citation type="submission" date="2019-01" db="EMBL/GenBank/DDBJ databases">
        <title>Sequencing of cultivated peanut Arachis hypogaea provides insights into genome evolution and oil improvement.</title>
        <authorList>
            <person name="Chen X."/>
        </authorList>
    </citation>
    <scope>NUCLEOTIDE SEQUENCE [LARGE SCALE GENOMIC DNA]</scope>
    <source>
        <strain evidence="2">cv. Fuhuasheng</strain>
        <tissue evidence="1">Leaves</tissue>
    </source>
</reference>
<dbReference type="AlphaFoldDB" id="A0A444X0L5"/>
<comment type="caution">
    <text evidence="1">The sequence shown here is derived from an EMBL/GenBank/DDBJ whole genome shotgun (WGS) entry which is preliminary data.</text>
</comment>
<protein>
    <submittedName>
        <fullName evidence="1">Uncharacterized protein</fullName>
    </submittedName>
</protein>
<gene>
    <name evidence="1" type="ORF">Ahy_B10g101763</name>
</gene>
<accession>A0A444X0L5</accession>
<dbReference type="Proteomes" id="UP000289738">
    <property type="component" value="Chromosome B10"/>
</dbReference>
<keyword evidence="2" id="KW-1185">Reference proteome</keyword>
<organism evidence="1 2">
    <name type="scientific">Arachis hypogaea</name>
    <name type="common">Peanut</name>
    <dbReference type="NCBI Taxonomy" id="3818"/>
    <lineage>
        <taxon>Eukaryota</taxon>
        <taxon>Viridiplantae</taxon>
        <taxon>Streptophyta</taxon>
        <taxon>Embryophyta</taxon>
        <taxon>Tracheophyta</taxon>
        <taxon>Spermatophyta</taxon>
        <taxon>Magnoliopsida</taxon>
        <taxon>eudicotyledons</taxon>
        <taxon>Gunneridae</taxon>
        <taxon>Pentapetalae</taxon>
        <taxon>rosids</taxon>
        <taxon>fabids</taxon>
        <taxon>Fabales</taxon>
        <taxon>Fabaceae</taxon>
        <taxon>Papilionoideae</taxon>
        <taxon>50 kb inversion clade</taxon>
        <taxon>dalbergioids sensu lato</taxon>
        <taxon>Dalbergieae</taxon>
        <taxon>Pterocarpus clade</taxon>
        <taxon>Arachis</taxon>
    </lineage>
</organism>